<evidence type="ECO:0000259" key="2">
    <source>
        <dbReference type="Pfam" id="PF10551"/>
    </source>
</evidence>
<dbReference type="InterPro" id="IPR018289">
    <property type="entry name" value="MULE_transposase_dom"/>
</dbReference>
<keyword evidence="1" id="KW-0862">Zinc</keyword>
<dbReference type="GO" id="GO:0006355">
    <property type="term" value="P:regulation of DNA-templated transcription"/>
    <property type="evidence" value="ECO:0007669"/>
    <property type="project" value="UniProtKB-UniRule"/>
</dbReference>
<accession>A0A0A9FX48</accession>
<keyword evidence="1" id="KW-0863">Zinc-finger</keyword>
<sequence length="266" mass="31551">MRSETIDSFKWFFREFVNMMGVKAPQTILTDQARAMEVAIGEVLKETIHRWCKWHILCLAKENLGDAYSKNSDFKDAFHKILNDMLTIEEFEKAWKELMEKHGLQEHPFIEKIYAIKEMWAKPYFAGVFCAKQTSTQRSESANHMFKGYCLPGSPMHQFVTQYMKLVAERDEQTDYEERMNKLAKKSVTFNFGMERHAAAKVYTDKVMRIVEKEIFESGNSTRWRSKYQEWRTVLSTTRMKLEAIWHWYLIGRGSSRMNVNYKLTV</sequence>
<comment type="similarity">
    <text evidence="1">Belongs to the FHY3/FAR1 family.</text>
</comment>
<dbReference type="PANTHER" id="PTHR31669:SF307">
    <property type="entry name" value="PROTEIN FAR1-RELATED SEQUENCE"/>
    <property type="match status" value="1"/>
</dbReference>
<dbReference type="PANTHER" id="PTHR31669">
    <property type="entry name" value="PROTEIN FAR1-RELATED SEQUENCE 10-RELATED"/>
    <property type="match status" value="1"/>
</dbReference>
<dbReference type="InterPro" id="IPR031052">
    <property type="entry name" value="FHY3/FAR1"/>
</dbReference>
<dbReference type="AlphaFoldDB" id="A0A0A9FX48"/>
<keyword evidence="1" id="KW-0479">Metal-binding</keyword>
<comment type="function">
    <text evidence="1">Putative transcription activator involved in regulating light control of development.</text>
</comment>
<proteinExistence type="inferred from homology"/>
<comment type="subcellular location">
    <subcellularLocation>
        <location evidence="1">Nucleus</location>
    </subcellularLocation>
</comment>
<evidence type="ECO:0000256" key="1">
    <source>
        <dbReference type="RuleBase" id="RU367018"/>
    </source>
</evidence>
<keyword evidence="1" id="KW-0539">Nucleus</keyword>
<dbReference type="GO" id="GO:0005634">
    <property type="term" value="C:nucleus"/>
    <property type="evidence" value="ECO:0007669"/>
    <property type="project" value="UniProtKB-SubCell"/>
</dbReference>
<feature type="domain" description="MULE transposase" evidence="2">
    <location>
        <begin position="1"/>
        <end position="57"/>
    </location>
</feature>
<reference evidence="3" key="2">
    <citation type="journal article" date="2015" name="Data Brief">
        <title>Shoot transcriptome of the giant reed, Arundo donax.</title>
        <authorList>
            <person name="Barrero R.A."/>
            <person name="Guerrero F.D."/>
            <person name="Moolhuijzen P."/>
            <person name="Goolsby J.A."/>
            <person name="Tidwell J."/>
            <person name="Bellgard S.E."/>
            <person name="Bellgard M.I."/>
        </authorList>
    </citation>
    <scope>NUCLEOTIDE SEQUENCE</scope>
    <source>
        <tissue evidence="3">Shoot tissue taken approximately 20 cm above the soil surface</tissue>
    </source>
</reference>
<name>A0A0A9FX48_ARUDO</name>
<evidence type="ECO:0000313" key="3">
    <source>
        <dbReference type="EMBL" id="JAE16842.1"/>
    </source>
</evidence>
<organism evidence="3">
    <name type="scientific">Arundo donax</name>
    <name type="common">Giant reed</name>
    <name type="synonym">Donax arundinaceus</name>
    <dbReference type="NCBI Taxonomy" id="35708"/>
    <lineage>
        <taxon>Eukaryota</taxon>
        <taxon>Viridiplantae</taxon>
        <taxon>Streptophyta</taxon>
        <taxon>Embryophyta</taxon>
        <taxon>Tracheophyta</taxon>
        <taxon>Spermatophyta</taxon>
        <taxon>Magnoliopsida</taxon>
        <taxon>Liliopsida</taxon>
        <taxon>Poales</taxon>
        <taxon>Poaceae</taxon>
        <taxon>PACMAD clade</taxon>
        <taxon>Arundinoideae</taxon>
        <taxon>Arundineae</taxon>
        <taxon>Arundo</taxon>
    </lineage>
</organism>
<protein>
    <recommendedName>
        <fullName evidence="1">Protein FAR1-RELATED SEQUENCE</fullName>
    </recommendedName>
</protein>
<dbReference type="EMBL" id="GBRH01181054">
    <property type="protein sequence ID" value="JAE16842.1"/>
    <property type="molecule type" value="Transcribed_RNA"/>
</dbReference>
<reference evidence="3" key="1">
    <citation type="submission" date="2014-09" db="EMBL/GenBank/DDBJ databases">
        <authorList>
            <person name="Magalhaes I.L.F."/>
            <person name="Oliveira U."/>
            <person name="Santos F.R."/>
            <person name="Vidigal T.H.D.A."/>
            <person name="Brescovit A.D."/>
            <person name="Santos A.J."/>
        </authorList>
    </citation>
    <scope>NUCLEOTIDE SEQUENCE</scope>
    <source>
        <tissue evidence="3">Shoot tissue taken approximately 20 cm above the soil surface</tissue>
    </source>
</reference>
<dbReference type="Pfam" id="PF10551">
    <property type="entry name" value="MULE"/>
    <property type="match status" value="1"/>
</dbReference>
<dbReference type="GO" id="GO:0008270">
    <property type="term" value="F:zinc ion binding"/>
    <property type="evidence" value="ECO:0007669"/>
    <property type="project" value="UniProtKB-UniRule"/>
</dbReference>